<evidence type="ECO:0000313" key="1">
    <source>
        <dbReference type="EMBL" id="OUJ05565.1"/>
    </source>
</evidence>
<gene>
    <name evidence="1" type="ORF">HK23_04595</name>
</gene>
<protein>
    <recommendedName>
        <fullName evidence="3">Transposase</fullName>
    </recommendedName>
</protein>
<comment type="caution">
    <text evidence="1">The sequence shown here is derived from an EMBL/GenBank/DDBJ whole genome shotgun (WGS) entry which is preliminary data.</text>
</comment>
<organism evidence="1 2">
    <name type="scientific">Acetobacter malorum</name>
    <dbReference type="NCBI Taxonomy" id="178901"/>
    <lineage>
        <taxon>Bacteria</taxon>
        <taxon>Pseudomonadati</taxon>
        <taxon>Pseudomonadota</taxon>
        <taxon>Alphaproteobacteria</taxon>
        <taxon>Acetobacterales</taxon>
        <taxon>Acetobacteraceae</taxon>
        <taxon>Acetobacter</taxon>
    </lineage>
</organism>
<dbReference type="AlphaFoldDB" id="A0A1Y3G8Q1"/>
<accession>A0A1Y3G8Q1</accession>
<name>A0A1Y3G8Q1_9PROT</name>
<dbReference type="EMBL" id="JOPG01000018">
    <property type="protein sequence ID" value="OUJ05565.1"/>
    <property type="molecule type" value="Genomic_DNA"/>
</dbReference>
<evidence type="ECO:0000313" key="2">
    <source>
        <dbReference type="Proteomes" id="UP000242683"/>
    </source>
</evidence>
<reference evidence="2" key="1">
    <citation type="submission" date="2014-06" db="EMBL/GenBank/DDBJ databases">
        <authorList>
            <person name="Winans N.J."/>
            <person name="Newell P.D."/>
            <person name="Douglas A.E."/>
        </authorList>
    </citation>
    <scope>NUCLEOTIDE SEQUENCE [LARGE SCALE GENOMIC DNA]</scope>
    <source>
        <strain evidence="2">DsW_057</strain>
    </source>
</reference>
<sequence>MSAIKEVARSTMDELGGLAAILEGLQTCTEEPPLEWLHAWVRRLHNELDAAFIADFQAGEQS</sequence>
<evidence type="ECO:0008006" key="3">
    <source>
        <dbReference type="Google" id="ProtNLM"/>
    </source>
</evidence>
<dbReference type="Proteomes" id="UP000242683">
    <property type="component" value="Unassembled WGS sequence"/>
</dbReference>
<proteinExistence type="predicted"/>